<comment type="similarity">
    <text evidence="2 5">Belongs to the profilin family.</text>
</comment>
<dbReference type="Gene3D" id="3.30.450.30">
    <property type="entry name" value="Dynein light chain 2a, cytoplasmic"/>
    <property type="match status" value="1"/>
</dbReference>
<dbReference type="PRINTS" id="PR01639">
    <property type="entry name" value="PROFILINMAML"/>
</dbReference>
<dbReference type="InterPro" id="IPR048278">
    <property type="entry name" value="PFN"/>
</dbReference>
<dbReference type="GO" id="GO:0030833">
    <property type="term" value="P:regulation of actin filament polymerization"/>
    <property type="evidence" value="ECO:0007669"/>
    <property type="project" value="TreeGrafter"/>
</dbReference>
<keyword evidence="5" id="KW-0009">Actin-binding</keyword>
<dbReference type="InterPro" id="IPR005455">
    <property type="entry name" value="PFN_euk"/>
</dbReference>
<dbReference type="InterPro" id="IPR005454">
    <property type="entry name" value="Profilin1/2/3_vertebrate"/>
</dbReference>
<dbReference type="GO" id="GO:0003779">
    <property type="term" value="F:actin binding"/>
    <property type="evidence" value="ECO:0007669"/>
    <property type="project" value="UniProtKB-KW"/>
</dbReference>
<evidence type="ECO:0000313" key="7">
    <source>
        <dbReference type="Proteomes" id="UP001181693"/>
    </source>
</evidence>
<organism evidence="6 7">
    <name type="scientific">Pyxicephalus adspersus</name>
    <name type="common">African bullfrog</name>
    <dbReference type="NCBI Taxonomy" id="30357"/>
    <lineage>
        <taxon>Eukaryota</taxon>
        <taxon>Metazoa</taxon>
        <taxon>Chordata</taxon>
        <taxon>Craniata</taxon>
        <taxon>Vertebrata</taxon>
        <taxon>Euteleostomi</taxon>
        <taxon>Amphibia</taxon>
        <taxon>Batrachia</taxon>
        <taxon>Anura</taxon>
        <taxon>Neobatrachia</taxon>
        <taxon>Ranoidea</taxon>
        <taxon>Pyxicephalidae</taxon>
        <taxon>Pyxicephalinae</taxon>
        <taxon>Pyxicephalus</taxon>
    </lineage>
</organism>
<protein>
    <recommendedName>
        <fullName evidence="5">Profilin</fullName>
    </recommendedName>
</protein>
<keyword evidence="3" id="KW-0963">Cytoplasm</keyword>
<evidence type="ECO:0000256" key="4">
    <source>
        <dbReference type="ARBA" id="ARBA00023212"/>
    </source>
</evidence>
<dbReference type="PANTHER" id="PTHR13936">
    <property type="entry name" value="PROFILIN"/>
    <property type="match status" value="1"/>
</dbReference>
<evidence type="ECO:0000256" key="5">
    <source>
        <dbReference type="RuleBase" id="RU003909"/>
    </source>
</evidence>
<keyword evidence="7" id="KW-1185">Reference proteome</keyword>
<dbReference type="EMBL" id="DYDO01000002">
    <property type="protein sequence ID" value="DBA29745.1"/>
    <property type="molecule type" value="Genomic_DNA"/>
</dbReference>
<name>A0AAV3B2X9_PYXAD</name>
<dbReference type="Pfam" id="PF00235">
    <property type="entry name" value="Profilin"/>
    <property type="match status" value="1"/>
</dbReference>
<proteinExistence type="inferred from homology"/>
<reference evidence="6" key="1">
    <citation type="thesis" date="2020" institute="ProQuest LLC" country="789 East Eisenhower Parkway, Ann Arbor, MI, USA">
        <title>Comparative Genomics and Chromosome Evolution.</title>
        <authorList>
            <person name="Mudd A.B."/>
        </authorList>
    </citation>
    <scope>NUCLEOTIDE SEQUENCE</scope>
    <source>
        <strain evidence="6">1538</strain>
        <tissue evidence="6">Blood</tissue>
    </source>
</reference>
<dbReference type="Proteomes" id="UP001181693">
    <property type="component" value="Unassembled WGS sequence"/>
</dbReference>
<keyword evidence="4" id="KW-0206">Cytoskeleton</keyword>
<dbReference type="GO" id="GO:0030036">
    <property type="term" value="P:actin cytoskeleton organization"/>
    <property type="evidence" value="ECO:0007669"/>
    <property type="project" value="InterPro"/>
</dbReference>
<gene>
    <name evidence="6" type="ORF">GDO54_005806</name>
</gene>
<evidence type="ECO:0000256" key="1">
    <source>
        <dbReference type="ARBA" id="ARBA00004245"/>
    </source>
</evidence>
<evidence type="ECO:0000256" key="3">
    <source>
        <dbReference type="ARBA" id="ARBA00022490"/>
    </source>
</evidence>
<dbReference type="CDD" id="cd00148">
    <property type="entry name" value="PROF"/>
    <property type="match status" value="1"/>
</dbReference>
<dbReference type="InterPro" id="IPR036140">
    <property type="entry name" value="PFN_sf"/>
</dbReference>
<dbReference type="PANTHER" id="PTHR13936:SF17">
    <property type="entry name" value="PROFILIN"/>
    <property type="match status" value="1"/>
</dbReference>
<dbReference type="AlphaFoldDB" id="A0AAV3B2X9"/>
<dbReference type="SUPFAM" id="SSF55770">
    <property type="entry name" value="Profilin (actin-binding protein)"/>
    <property type="match status" value="1"/>
</dbReference>
<dbReference type="GO" id="GO:0005737">
    <property type="term" value="C:cytoplasm"/>
    <property type="evidence" value="ECO:0007669"/>
    <property type="project" value="TreeGrafter"/>
</dbReference>
<sequence length="139" mass="15071">MSWNDYINNFVDGTVCTDAVILSLSPPHGVWAGHSSGNLCSVTAQEITPLISKDRNQLFINGIVLGGVKCSVLRDLWNEDSQQCLDARTKSSDGGTTFNIHMVRTNQAIVILKGGNGIHGGQLSQKCFDTIKYLRGVGY</sequence>
<comment type="subcellular location">
    <subcellularLocation>
        <location evidence="1">Cytoplasm</location>
        <location evidence="1">Cytoskeleton</location>
    </subcellularLocation>
</comment>
<accession>A0AAV3B2X9</accession>
<evidence type="ECO:0000313" key="6">
    <source>
        <dbReference type="EMBL" id="DBA29745.1"/>
    </source>
</evidence>
<comment type="caution">
    <text evidence="6">The sequence shown here is derived from an EMBL/GenBank/DDBJ whole genome shotgun (WGS) entry which is preliminary data.</text>
</comment>
<evidence type="ECO:0000256" key="2">
    <source>
        <dbReference type="ARBA" id="ARBA00010058"/>
    </source>
</evidence>
<dbReference type="SMART" id="SM00392">
    <property type="entry name" value="PROF"/>
    <property type="match status" value="1"/>
</dbReference>
<dbReference type="GO" id="GO:0005856">
    <property type="term" value="C:cytoskeleton"/>
    <property type="evidence" value="ECO:0007669"/>
    <property type="project" value="UniProtKB-SubCell"/>
</dbReference>
<dbReference type="GO" id="GO:0032233">
    <property type="term" value="P:positive regulation of actin filament bundle assembly"/>
    <property type="evidence" value="ECO:0007669"/>
    <property type="project" value="TreeGrafter"/>
</dbReference>